<keyword evidence="2 7" id="KW-0813">Transport</keyword>
<comment type="caution">
    <text evidence="9">The sequence shown here is derived from an EMBL/GenBank/DDBJ whole genome shotgun (WGS) entry which is preliminary data.</text>
</comment>
<dbReference type="PANTHER" id="PTHR43744">
    <property type="entry name" value="ABC TRANSPORTER PERMEASE PROTEIN MG189-RELATED-RELATED"/>
    <property type="match status" value="1"/>
</dbReference>
<dbReference type="SUPFAM" id="SSF161098">
    <property type="entry name" value="MetI-like"/>
    <property type="match status" value="1"/>
</dbReference>
<evidence type="ECO:0000256" key="2">
    <source>
        <dbReference type="ARBA" id="ARBA00022448"/>
    </source>
</evidence>
<comment type="similarity">
    <text evidence="7">Belongs to the binding-protein-dependent transport system permease family.</text>
</comment>
<keyword evidence="4 7" id="KW-0812">Transmembrane</keyword>
<feature type="domain" description="ABC transmembrane type-1" evidence="8">
    <location>
        <begin position="76"/>
        <end position="266"/>
    </location>
</feature>
<dbReference type="Pfam" id="PF00528">
    <property type="entry name" value="BPD_transp_1"/>
    <property type="match status" value="1"/>
</dbReference>
<evidence type="ECO:0000313" key="10">
    <source>
        <dbReference type="Proteomes" id="UP001500192"/>
    </source>
</evidence>
<dbReference type="Proteomes" id="UP001500192">
    <property type="component" value="Unassembled WGS sequence"/>
</dbReference>
<evidence type="ECO:0000256" key="5">
    <source>
        <dbReference type="ARBA" id="ARBA00022989"/>
    </source>
</evidence>
<evidence type="ECO:0000256" key="6">
    <source>
        <dbReference type="ARBA" id="ARBA00023136"/>
    </source>
</evidence>
<gene>
    <name evidence="9" type="ORF">GCM10023214_21050</name>
</gene>
<keyword evidence="3" id="KW-1003">Cell membrane</keyword>
<evidence type="ECO:0000256" key="7">
    <source>
        <dbReference type="RuleBase" id="RU363032"/>
    </source>
</evidence>
<evidence type="ECO:0000256" key="4">
    <source>
        <dbReference type="ARBA" id="ARBA00022692"/>
    </source>
</evidence>
<dbReference type="PROSITE" id="PS50928">
    <property type="entry name" value="ABC_TM1"/>
    <property type="match status" value="1"/>
</dbReference>
<dbReference type="InterPro" id="IPR000515">
    <property type="entry name" value="MetI-like"/>
</dbReference>
<dbReference type="EMBL" id="BAABIB010000049">
    <property type="protein sequence ID" value="GAA5159065.1"/>
    <property type="molecule type" value="Genomic_DNA"/>
</dbReference>
<feature type="transmembrane region" description="Helical" evidence="7">
    <location>
        <begin position="245"/>
        <end position="266"/>
    </location>
</feature>
<name>A0ABP9QBV1_9PSEU</name>
<sequence>MNTRYRWSTGVREALLGLVTLLFLAPIYFLVVSSLKTTAQTVSDPWGLPLTPTWANFERAWEAGGQLGGASLSGALVNSLVVTVVSLVLIVVLGSTAGYAIARNTSRWSNRVFTFFLVGITLPIQIVVIPLYQFLTSVGIDGIVGLVLFYAAVLLPFTVFLYATFMRALPPDYEEAALTEGAGTITIFVRVVLPLMGPVTGTVLVLNAINIWNDFFTPLVFLGGSKAETLPVVIYGFVGQYAADWGLIFAGMLIAILPVLALYLVLQRYVIRGFSGA</sequence>
<comment type="subcellular location">
    <subcellularLocation>
        <location evidence="1 7">Cell membrane</location>
        <topology evidence="1 7">Multi-pass membrane protein</topology>
    </subcellularLocation>
</comment>
<feature type="transmembrane region" description="Helical" evidence="7">
    <location>
        <begin position="14"/>
        <end position="35"/>
    </location>
</feature>
<feature type="transmembrane region" description="Helical" evidence="7">
    <location>
        <begin position="80"/>
        <end position="101"/>
    </location>
</feature>
<keyword evidence="6 7" id="KW-0472">Membrane</keyword>
<feature type="transmembrane region" description="Helical" evidence="7">
    <location>
        <begin position="113"/>
        <end position="135"/>
    </location>
</feature>
<organism evidence="9 10">
    <name type="scientific">Amycolatopsis dongchuanensis</name>
    <dbReference type="NCBI Taxonomy" id="1070866"/>
    <lineage>
        <taxon>Bacteria</taxon>
        <taxon>Bacillati</taxon>
        <taxon>Actinomycetota</taxon>
        <taxon>Actinomycetes</taxon>
        <taxon>Pseudonocardiales</taxon>
        <taxon>Pseudonocardiaceae</taxon>
        <taxon>Amycolatopsis</taxon>
    </lineage>
</organism>
<accession>A0ABP9QBV1</accession>
<dbReference type="InterPro" id="IPR035906">
    <property type="entry name" value="MetI-like_sf"/>
</dbReference>
<dbReference type="RefSeq" id="WP_346053599.1">
    <property type="nucleotide sequence ID" value="NZ_BAABIB010000049.1"/>
</dbReference>
<dbReference type="PANTHER" id="PTHR43744:SF8">
    <property type="entry name" value="SN-GLYCEROL-3-PHOSPHATE TRANSPORT SYSTEM PERMEASE PROTEIN UGPE"/>
    <property type="match status" value="1"/>
</dbReference>
<evidence type="ECO:0000256" key="1">
    <source>
        <dbReference type="ARBA" id="ARBA00004651"/>
    </source>
</evidence>
<reference evidence="10" key="1">
    <citation type="journal article" date="2019" name="Int. J. Syst. Evol. Microbiol.">
        <title>The Global Catalogue of Microorganisms (GCM) 10K type strain sequencing project: providing services to taxonomists for standard genome sequencing and annotation.</title>
        <authorList>
            <consortium name="The Broad Institute Genomics Platform"/>
            <consortium name="The Broad Institute Genome Sequencing Center for Infectious Disease"/>
            <person name="Wu L."/>
            <person name="Ma J."/>
        </authorList>
    </citation>
    <scope>NUCLEOTIDE SEQUENCE [LARGE SCALE GENOMIC DNA]</scope>
    <source>
        <strain evidence="10">JCM 18054</strain>
    </source>
</reference>
<feature type="transmembrane region" description="Helical" evidence="7">
    <location>
        <begin position="147"/>
        <end position="166"/>
    </location>
</feature>
<evidence type="ECO:0000259" key="8">
    <source>
        <dbReference type="PROSITE" id="PS50928"/>
    </source>
</evidence>
<keyword evidence="10" id="KW-1185">Reference proteome</keyword>
<dbReference type="Gene3D" id="1.10.3720.10">
    <property type="entry name" value="MetI-like"/>
    <property type="match status" value="1"/>
</dbReference>
<feature type="transmembrane region" description="Helical" evidence="7">
    <location>
        <begin position="187"/>
        <end position="212"/>
    </location>
</feature>
<keyword evidence="5 7" id="KW-1133">Transmembrane helix</keyword>
<dbReference type="CDD" id="cd06261">
    <property type="entry name" value="TM_PBP2"/>
    <property type="match status" value="1"/>
</dbReference>
<evidence type="ECO:0000313" key="9">
    <source>
        <dbReference type="EMBL" id="GAA5159065.1"/>
    </source>
</evidence>
<protein>
    <submittedName>
        <fullName evidence="9">Carbohydrate ABC transporter permease</fullName>
    </submittedName>
</protein>
<evidence type="ECO:0000256" key="3">
    <source>
        <dbReference type="ARBA" id="ARBA00022475"/>
    </source>
</evidence>
<proteinExistence type="inferred from homology"/>